<protein>
    <submittedName>
        <fullName evidence="7">Transporter</fullName>
    </submittedName>
</protein>
<feature type="transmembrane region" description="Helical" evidence="6">
    <location>
        <begin position="390"/>
        <end position="410"/>
    </location>
</feature>
<dbReference type="InterPro" id="IPR036259">
    <property type="entry name" value="MFS_trans_sf"/>
</dbReference>
<proteinExistence type="predicted"/>
<feature type="transmembrane region" description="Helical" evidence="6">
    <location>
        <begin position="416"/>
        <end position="433"/>
    </location>
</feature>
<dbReference type="GO" id="GO:0005886">
    <property type="term" value="C:plasma membrane"/>
    <property type="evidence" value="ECO:0007669"/>
    <property type="project" value="UniProtKB-SubCell"/>
</dbReference>
<feature type="transmembrane region" description="Helical" evidence="6">
    <location>
        <begin position="72"/>
        <end position="92"/>
    </location>
</feature>
<evidence type="ECO:0000313" key="7">
    <source>
        <dbReference type="EMBL" id="EGF14535.1"/>
    </source>
</evidence>
<dbReference type="EMBL" id="AFBD01000004">
    <property type="protein sequence ID" value="EGF14535.1"/>
    <property type="molecule type" value="Genomic_DNA"/>
</dbReference>
<evidence type="ECO:0000256" key="5">
    <source>
        <dbReference type="ARBA" id="ARBA00023136"/>
    </source>
</evidence>
<dbReference type="HOGENOM" id="CLU_051151_2_0_9"/>
<feature type="transmembrane region" description="Helical" evidence="6">
    <location>
        <begin position="348"/>
        <end position="369"/>
    </location>
</feature>
<name>F2C7W3_STRSA</name>
<feature type="transmembrane region" description="Helical" evidence="6">
    <location>
        <begin position="290"/>
        <end position="312"/>
    </location>
</feature>
<organism evidence="7 8">
    <name type="scientific">Streptococcus sanguinis SK330</name>
    <dbReference type="NCBI Taxonomy" id="888813"/>
    <lineage>
        <taxon>Bacteria</taxon>
        <taxon>Bacillati</taxon>
        <taxon>Bacillota</taxon>
        <taxon>Bacilli</taxon>
        <taxon>Lactobacillales</taxon>
        <taxon>Streptococcaceae</taxon>
        <taxon>Streptococcus</taxon>
    </lineage>
</organism>
<dbReference type="PATRIC" id="fig|888813.3.peg.1170"/>
<dbReference type="PANTHER" id="PTHR23513">
    <property type="entry name" value="INTEGRAL MEMBRANE EFFLUX PROTEIN-RELATED"/>
    <property type="match status" value="1"/>
</dbReference>
<gene>
    <name evidence="7" type="ORF">HMPREF9386_1189</name>
</gene>
<evidence type="ECO:0000256" key="4">
    <source>
        <dbReference type="ARBA" id="ARBA00022989"/>
    </source>
</evidence>
<accession>F2C7W3</accession>
<evidence type="ECO:0000313" key="8">
    <source>
        <dbReference type="Proteomes" id="UP000005955"/>
    </source>
</evidence>
<evidence type="ECO:0000256" key="2">
    <source>
        <dbReference type="ARBA" id="ARBA00022475"/>
    </source>
</evidence>
<feature type="transmembrane region" description="Helical" evidence="6">
    <location>
        <begin position="263"/>
        <end position="284"/>
    </location>
</feature>
<evidence type="ECO:0000256" key="3">
    <source>
        <dbReference type="ARBA" id="ARBA00022692"/>
    </source>
</evidence>
<keyword evidence="2" id="KW-1003">Cell membrane</keyword>
<dbReference type="SUPFAM" id="SSF103473">
    <property type="entry name" value="MFS general substrate transporter"/>
    <property type="match status" value="1"/>
</dbReference>
<keyword evidence="3 6" id="KW-0812">Transmembrane</keyword>
<evidence type="ECO:0000256" key="1">
    <source>
        <dbReference type="ARBA" id="ARBA00004651"/>
    </source>
</evidence>
<keyword evidence="5 6" id="KW-0472">Membrane</keyword>
<dbReference type="Proteomes" id="UP000005955">
    <property type="component" value="Unassembled WGS sequence"/>
</dbReference>
<comment type="caution">
    <text evidence="7">The sequence shown here is derived from an EMBL/GenBank/DDBJ whole genome shotgun (WGS) entry which is preliminary data.</text>
</comment>
<evidence type="ECO:0000256" key="6">
    <source>
        <dbReference type="SAM" id="Phobius"/>
    </source>
</evidence>
<dbReference type="AlphaFoldDB" id="F2C7W3"/>
<feature type="transmembrane region" description="Helical" evidence="6">
    <location>
        <begin position="47"/>
        <end position="66"/>
    </location>
</feature>
<dbReference type="PANTHER" id="PTHR23513:SF6">
    <property type="entry name" value="MAJOR FACILITATOR SUPERFAMILY ASSOCIATED DOMAIN-CONTAINING PROTEIN"/>
    <property type="match status" value="1"/>
</dbReference>
<feature type="transmembrane region" description="Helical" evidence="6">
    <location>
        <begin position="168"/>
        <end position="192"/>
    </location>
</feature>
<keyword evidence="4 6" id="KW-1133">Transmembrane helix</keyword>
<feature type="transmembrane region" description="Helical" evidence="6">
    <location>
        <begin position="104"/>
        <end position="122"/>
    </location>
</feature>
<sequence>MVIRKRKKLDYRCTQSAFIQSCSLEKESTMKLFFKNGVYASLSLSRIFNTLGASIFNIVFVVFASSMPNPKFAIAVANFIVLVPTFFTIFAGIKADKTVHKAHWLIHFGYLQALLFVLVAFMTRSSSYLAFSAVCLMNILSDIISDYRSGLQMPILKKNVPEKDLMEAFSFTQLISFLCSLAGQALGVWLLTVSQQDFFLVALVNALTFLLSSTILYLVRRRLTHDPVAISEKKAPLKEELKKMYTSSKLIFEQEGSNNFLKLLAQILIVNAMAGSLIALYNLYLLDNPIFQLSFSQSLLVLQTTLVLAMIAASLTPNDYFSRLSLNQLTLWAALTMILLAVSNFLHLPVFVGIAFGFLLAYISGKINPKINTLLLSKLPSDVLAQTSSFLSLLFSFSVPFGTMVFSSLALWNMNASWLIFSIIGVISLLLSIEKKKDVKEN</sequence>
<reference evidence="7 8" key="1">
    <citation type="submission" date="2011-02" db="EMBL/GenBank/DDBJ databases">
        <authorList>
            <person name="Muzny D."/>
            <person name="Qin X."/>
            <person name="Deng J."/>
            <person name="Jiang H."/>
            <person name="Liu Y."/>
            <person name="Qu J."/>
            <person name="Song X.-Z."/>
            <person name="Zhang L."/>
            <person name="Thornton R."/>
            <person name="Coyle M."/>
            <person name="Francisco L."/>
            <person name="Jackson L."/>
            <person name="Javaid M."/>
            <person name="Korchina V."/>
            <person name="Kovar C."/>
            <person name="Mata R."/>
            <person name="Mathew T."/>
            <person name="Ngo R."/>
            <person name="Nguyen L."/>
            <person name="Nguyen N."/>
            <person name="Okwuonu G."/>
            <person name="Ongeri F."/>
            <person name="Pham C."/>
            <person name="Simmons D."/>
            <person name="Wilczek-Boney K."/>
            <person name="Hale W."/>
            <person name="Jakkamsetti A."/>
            <person name="Pham P."/>
            <person name="Ruth R."/>
            <person name="San Lucas F."/>
            <person name="Warren J."/>
            <person name="Zhang J."/>
            <person name="Zhao Z."/>
            <person name="Zhou C."/>
            <person name="Zhu D."/>
            <person name="Lee S."/>
            <person name="Bess C."/>
            <person name="Blankenburg K."/>
            <person name="Forbes L."/>
            <person name="Fu Q."/>
            <person name="Gubbala S."/>
            <person name="Hirani K."/>
            <person name="Jayaseelan J.C."/>
            <person name="Lara F."/>
            <person name="Munidasa M."/>
            <person name="Palculict T."/>
            <person name="Patil S."/>
            <person name="Pu L.-L."/>
            <person name="Saada N."/>
            <person name="Tang L."/>
            <person name="Weissenberger G."/>
            <person name="Zhu Y."/>
            <person name="Hemphill L."/>
            <person name="Shang Y."/>
            <person name="Youmans B."/>
            <person name="Ayvaz T."/>
            <person name="Ross M."/>
            <person name="Santibanez J."/>
            <person name="Aqrawi P."/>
            <person name="Gross S."/>
            <person name="Joshi V."/>
            <person name="Fowler G."/>
            <person name="Nazareth L."/>
            <person name="Reid J."/>
            <person name="Worley K."/>
            <person name="Petrosino J."/>
            <person name="Highlander S."/>
            <person name="Gibbs R."/>
        </authorList>
    </citation>
    <scope>NUCLEOTIDE SEQUENCE [LARGE SCALE GENOMIC DNA]</scope>
    <source>
        <strain evidence="7 8">SK330</strain>
    </source>
</reference>
<feature type="transmembrane region" description="Helical" evidence="6">
    <location>
        <begin position="198"/>
        <end position="219"/>
    </location>
</feature>
<dbReference type="Gene3D" id="1.20.1250.20">
    <property type="entry name" value="MFS general substrate transporter like domains"/>
    <property type="match status" value="1"/>
</dbReference>
<comment type="subcellular location">
    <subcellularLocation>
        <location evidence="1">Cell membrane</location>
        <topology evidence="1">Multi-pass membrane protein</topology>
    </subcellularLocation>
</comment>